<feature type="signal peptide" evidence="1">
    <location>
        <begin position="1"/>
        <end position="21"/>
    </location>
</feature>
<evidence type="ECO:0000256" key="1">
    <source>
        <dbReference type="SAM" id="SignalP"/>
    </source>
</evidence>
<name>A0A9P9L0X2_FUSSL</name>
<sequence length="123" mass="14197">MGNRRGCRVHRVALMVGLVLSESRGPDRMASMNYAQMLTELCIVSPVEEERPWLALVYQGNGRFISVTSYVQPSTRQCRPRIVRLAEPFPWIHDMHRLYNIAGPNVPSRMDCNVVATNVWRRR</sequence>
<proteinExistence type="predicted"/>
<feature type="chain" id="PRO_5040277072" description="Secreted protein" evidence="1">
    <location>
        <begin position="22"/>
        <end position="123"/>
    </location>
</feature>
<reference evidence="2" key="1">
    <citation type="journal article" date="2021" name="Nat. Commun.">
        <title>Genetic determinants of endophytism in the Arabidopsis root mycobiome.</title>
        <authorList>
            <person name="Mesny F."/>
            <person name="Miyauchi S."/>
            <person name="Thiergart T."/>
            <person name="Pickel B."/>
            <person name="Atanasova L."/>
            <person name="Karlsson M."/>
            <person name="Huettel B."/>
            <person name="Barry K.W."/>
            <person name="Haridas S."/>
            <person name="Chen C."/>
            <person name="Bauer D."/>
            <person name="Andreopoulos W."/>
            <person name="Pangilinan J."/>
            <person name="LaButti K."/>
            <person name="Riley R."/>
            <person name="Lipzen A."/>
            <person name="Clum A."/>
            <person name="Drula E."/>
            <person name="Henrissat B."/>
            <person name="Kohler A."/>
            <person name="Grigoriev I.V."/>
            <person name="Martin F.M."/>
            <person name="Hacquard S."/>
        </authorList>
    </citation>
    <scope>NUCLEOTIDE SEQUENCE</scope>
    <source>
        <strain evidence="2">FSSC 5 MPI-SDFR-AT-0091</strain>
    </source>
</reference>
<evidence type="ECO:0008006" key="4">
    <source>
        <dbReference type="Google" id="ProtNLM"/>
    </source>
</evidence>
<keyword evidence="1" id="KW-0732">Signal</keyword>
<dbReference type="Proteomes" id="UP000736672">
    <property type="component" value="Unassembled WGS sequence"/>
</dbReference>
<evidence type="ECO:0000313" key="2">
    <source>
        <dbReference type="EMBL" id="KAH7272177.1"/>
    </source>
</evidence>
<gene>
    <name evidence="2" type="ORF">B0J15DRAFT_481137</name>
</gene>
<keyword evidence="3" id="KW-1185">Reference proteome</keyword>
<evidence type="ECO:0000313" key="3">
    <source>
        <dbReference type="Proteomes" id="UP000736672"/>
    </source>
</evidence>
<accession>A0A9P9L0X2</accession>
<dbReference type="AlphaFoldDB" id="A0A9P9L0X2"/>
<protein>
    <recommendedName>
        <fullName evidence="4">Secreted protein</fullName>
    </recommendedName>
</protein>
<comment type="caution">
    <text evidence="2">The sequence shown here is derived from an EMBL/GenBank/DDBJ whole genome shotgun (WGS) entry which is preliminary data.</text>
</comment>
<dbReference type="EMBL" id="JAGTJS010000003">
    <property type="protein sequence ID" value="KAH7272177.1"/>
    <property type="molecule type" value="Genomic_DNA"/>
</dbReference>
<organism evidence="2 3">
    <name type="scientific">Fusarium solani</name>
    <name type="common">Filamentous fungus</name>
    <dbReference type="NCBI Taxonomy" id="169388"/>
    <lineage>
        <taxon>Eukaryota</taxon>
        <taxon>Fungi</taxon>
        <taxon>Dikarya</taxon>
        <taxon>Ascomycota</taxon>
        <taxon>Pezizomycotina</taxon>
        <taxon>Sordariomycetes</taxon>
        <taxon>Hypocreomycetidae</taxon>
        <taxon>Hypocreales</taxon>
        <taxon>Nectriaceae</taxon>
        <taxon>Fusarium</taxon>
        <taxon>Fusarium solani species complex</taxon>
    </lineage>
</organism>